<organism evidence="2 3">
    <name type="scientific">Deinococcus aerius</name>
    <dbReference type="NCBI Taxonomy" id="200253"/>
    <lineage>
        <taxon>Bacteria</taxon>
        <taxon>Thermotogati</taxon>
        <taxon>Deinococcota</taxon>
        <taxon>Deinococci</taxon>
        <taxon>Deinococcales</taxon>
        <taxon>Deinococcaceae</taxon>
        <taxon>Deinococcus</taxon>
    </lineage>
</organism>
<keyword evidence="2" id="KW-0413">Isomerase</keyword>
<dbReference type="InterPro" id="IPR036237">
    <property type="entry name" value="Xyl_isomerase-like_sf"/>
</dbReference>
<dbReference type="OrthoDB" id="9798407at2"/>
<accession>A0A2I9D7I5</accession>
<dbReference type="RefSeq" id="WP_103130080.1">
    <property type="nucleotide sequence ID" value="NZ_BFAG01000010.1"/>
</dbReference>
<dbReference type="Gene3D" id="3.20.20.150">
    <property type="entry name" value="Divalent-metal-dependent TIM barrel enzymes"/>
    <property type="match status" value="1"/>
</dbReference>
<dbReference type="PANTHER" id="PTHR12110">
    <property type="entry name" value="HYDROXYPYRUVATE ISOMERASE"/>
    <property type="match status" value="1"/>
</dbReference>
<name>A0A2I9D7I5_9DEIO</name>
<dbReference type="PANTHER" id="PTHR12110:SF41">
    <property type="entry name" value="INOSOSE DEHYDRATASE"/>
    <property type="match status" value="1"/>
</dbReference>
<dbReference type="SUPFAM" id="SSF51658">
    <property type="entry name" value="Xylose isomerase-like"/>
    <property type="match status" value="1"/>
</dbReference>
<dbReference type="Proteomes" id="UP000236569">
    <property type="component" value="Unassembled WGS sequence"/>
</dbReference>
<protein>
    <submittedName>
        <fullName evidence="2">Xylose isomerase domain-containing protein TIM barrel</fullName>
    </submittedName>
</protein>
<keyword evidence="3" id="KW-1185">Reference proteome</keyword>
<evidence type="ECO:0000313" key="2">
    <source>
        <dbReference type="EMBL" id="GBF06726.1"/>
    </source>
</evidence>
<dbReference type="AlphaFoldDB" id="A0A2I9D7I5"/>
<proteinExistence type="predicted"/>
<evidence type="ECO:0000259" key="1">
    <source>
        <dbReference type="Pfam" id="PF01261"/>
    </source>
</evidence>
<gene>
    <name evidence="2" type="ORF">DAERI_100089</name>
</gene>
<dbReference type="GO" id="GO:0016853">
    <property type="term" value="F:isomerase activity"/>
    <property type="evidence" value="ECO:0007669"/>
    <property type="project" value="UniProtKB-KW"/>
</dbReference>
<comment type="caution">
    <text evidence="2">The sequence shown here is derived from an EMBL/GenBank/DDBJ whole genome shotgun (WGS) entry which is preliminary data.</text>
</comment>
<evidence type="ECO:0000313" key="3">
    <source>
        <dbReference type="Proteomes" id="UP000236569"/>
    </source>
</evidence>
<sequence>MTGDLSERVALQLYTVRDAVAQDILGVLRQVAAMGYRGVEFAGFGGLPPRQVREVLDGEGLSAVACHVGAAALENDFEGTLAGVREVGASYAVCPWIDPAVAHDAGRWDEFAARLEGWARGAEAQGLRFAYHNHVFEFEARHGDDSALDRLFARAPTVLMELDAAWAHAGGVDPVAYLHQYAGRVPLLHVKDVTGARETVELGQGEVDLTGLLAAAPGAGVQWLIAEQDECQRDPMVSASANARWLQRALGAAT</sequence>
<dbReference type="InterPro" id="IPR013022">
    <property type="entry name" value="Xyl_isomerase-like_TIM-brl"/>
</dbReference>
<reference evidence="3" key="1">
    <citation type="submission" date="2018-01" db="EMBL/GenBank/DDBJ databases">
        <title>Draft Genome Sequence of the Radioresistant Bacterium Deinococcus aerius TR0125, Isolated from the Higher Atmosphere above Japan.</title>
        <authorList>
            <person name="Satoh K."/>
            <person name="Arai H."/>
            <person name="Sanzen T."/>
            <person name="Kawaguchi Y."/>
            <person name="Hayashi H."/>
            <person name="Yokobori S."/>
            <person name="Yamagishi A."/>
            <person name="Oono Y."/>
            <person name="Narumi I."/>
        </authorList>
    </citation>
    <scope>NUCLEOTIDE SEQUENCE [LARGE SCALE GENOMIC DNA]</scope>
    <source>
        <strain evidence="3">TR0125</strain>
    </source>
</reference>
<dbReference type="InterPro" id="IPR050312">
    <property type="entry name" value="IolE/XylAMocC-like"/>
</dbReference>
<feature type="domain" description="Xylose isomerase-like TIM barrel" evidence="1">
    <location>
        <begin position="28"/>
        <end position="247"/>
    </location>
</feature>
<dbReference type="EMBL" id="BFAG01000010">
    <property type="protein sequence ID" value="GBF06726.1"/>
    <property type="molecule type" value="Genomic_DNA"/>
</dbReference>
<dbReference type="Pfam" id="PF01261">
    <property type="entry name" value="AP_endonuc_2"/>
    <property type="match status" value="1"/>
</dbReference>